<dbReference type="CDD" id="cd03311">
    <property type="entry name" value="CIMS_C_terminal_like"/>
    <property type="match status" value="1"/>
</dbReference>
<evidence type="ECO:0000313" key="2">
    <source>
        <dbReference type="EMBL" id="PQL24541.1"/>
    </source>
</evidence>
<dbReference type="PANTHER" id="PTHR43844:SF1">
    <property type="entry name" value="METHIONINE SYNTHASE"/>
    <property type="match status" value="1"/>
</dbReference>
<gene>
    <name evidence="2" type="ORF">VTHSUH11_06055</name>
</gene>
<feature type="domain" description="Cobalamin-independent methionine synthase MetE C-terminal/archaeal" evidence="1">
    <location>
        <begin position="154"/>
        <end position="345"/>
    </location>
</feature>
<dbReference type="Pfam" id="PF01717">
    <property type="entry name" value="Meth_synt_2"/>
    <property type="match status" value="2"/>
</dbReference>
<dbReference type="STRING" id="1110546.GCA_001078375_00711"/>
<dbReference type="NCBIfam" id="NF005085">
    <property type="entry name" value="PRK06520.1"/>
    <property type="match status" value="1"/>
</dbReference>
<comment type="caution">
    <text evidence="2">The sequence shown here is derived from an EMBL/GenBank/DDBJ whole genome shotgun (WGS) entry which is preliminary data.</text>
</comment>
<keyword evidence="2" id="KW-0808">Transferase</keyword>
<reference evidence="2 3" key="1">
    <citation type="submission" date="2018-01" db="EMBL/GenBank/DDBJ databases">
        <title>Draft genome sequences of clinical isolates and type strains of oral Veillonella including Veillonella infantum sp., nov.</title>
        <authorList>
            <person name="Mashima I."/>
            <person name="Liao Y.-C."/>
            <person name="Sabharwal A."/>
            <person name="Haase E.M."/>
            <person name="Nakazawa F."/>
            <person name="Scannapieco F.A."/>
        </authorList>
    </citation>
    <scope>NUCLEOTIDE SEQUENCE [LARGE SCALE GENOMIC DNA]</scope>
    <source>
        <strain evidence="2 3">Y6</strain>
    </source>
</reference>
<dbReference type="Proteomes" id="UP000238877">
    <property type="component" value="Unassembled WGS sequence"/>
</dbReference>
<dbReference type="GO" id="GO:0009086">
    <property type="term" value="P:methionine biosynthetic process"/>
    <property type="evidence" value="ECO:0007669"/>
    <property type="project" value="InterPro"/>
</dbReference>
<organism evidence="2 3">
    <name type="scientific">Veillonella tobetsuensis</name>
    <dbReference type="NCBI Taxonomy" id="1110546"/>
    <lineage>
        <taxon>Bacteria</taxon>
        <taxon>Bacillati</taxon>
        <taxon>Bacillota</taxon>
        <taxon>Negativicutes</taxon>
        <taxon>Veillonellales</taxon>
        <taxon>Veillonellaceae</taxon>
        <taxon>Veillonella</taxon>
    </lineage>
</organism>
<dbReference type="RefSeq" id="WP_105093005.1">
    <property type="nucleotide sequence ID" value="NZ_PPDF01000012.1"/>
</dbReference>
<dbReference type="PANTHER" id="PTHR43844">
    <property type="entry name" value="METHIONINE SYNTHASE"/>
    <property type="match status" value="1"/>
</dbReference>
<dbReference type="Gene3D" id="3.20.20.210">
    <property type="match status" value="1"/>
</dbReference>
<dbReference type="SUPFAM" id="SSF51726">
    <property type="entry name" value="UROD/MetE-like"/>
    <property type="match status" value="1"/>
</dbReference>
<sequence>MSKYLAPFHFDIVGSFLRPAELKEAREAFTKGTITRDELTAVEDRLITELIQKQKAAGLPVITDGEFRRAYWHLDFMWGFNGVKEIELEHGYKFHGQETAPGSLALTGKITGTNHPFVEHFKFVKQFEDENTTARQTIPAPSQFLAELFREDNGITTRSFYPDLEELIQDIAVAYRQVIKDLYDAGCRNIQFDDCTWGMCCDHAYWTGRQKDKSVTIEGETAKYLRLNNLALEGRPHDLAFTTHVCRGNYNSTWAASGGYEPVAPILFAKENVDAYYLEFDDDRSGGFEPLREVSPNKKVVLGLITSKRPELEDKEVIKERIKEATKYIPLERLCLSPQCGFASCEIGNQLTEEDQWAKLALVKEIAHEVWGD</sequence>
<dbReference type="GO" id="GO:0032259">
    <property type="term" value="P:methylation"/>
    <property type="evidence" value="ECO:0007669"/>
    <property type="project" value="UniProtKB-KW"/>
</dbReference>
<name>A0A2S7ZMT6_9FIRM</name>
<protein>
    <submittedName>
        <fullName evidence="2">5-methyltetrahydropteroyltriglutamate--homocysteine methyltransferase</fullName>
    </submittedName>
</protein>
<dbReference type="InterPro" id="IPR002629">
    <property type="entry name" value="Met_Synth_C/arc"/>
</dbReference>
<keyword evidence="2" id="KW-0489">Methyltransferase</keyword>
<feature type="domain" description="Cobalamin-independent methionine synthase MetE C-terminal/archaeal" evidence="1">
    <location>
        <begin position="13"/>
        <end position="71"/>
    </location>
</feature>
<evidence type="ECO:0000313" key="3">
    <source>
        <dbReference type="Proteomes" id="UP000238877"/>
    </source>
</evidence>
<dbReference type="EMBL" id="PPDF01000012">
    <property type="protein sequence ID" value="PQL24541.1"/>
    <property type="molecule type" value="Genomic_DNA"/>
</dbReference>
<dbReference type="GO" id="GO:0008270">
    <property type="term" value="F:zinc ion binding"/>
    <property type="evidence" value="ECO:0007669"/>
    <property type="project" value="InterPro"/>
</dbReference>
<evidence type="ECO:0000259" key="1">
    <source>
        <dbReference type="Pfam" id="PF01717"/>
    </source>
</evidence>
<proteinExistence type="predicted"/>
<dbReference type="AlphaFoldDB" id="A0A2S7ZMT6"/>
<dbReference type="InterPro" id="IPR038071">
    <property type="entry name" value="UROD/MetE-like_sf"/>
</dbReference>
<dbReference type="GO" id="GO:0003871">
    <property type="term" value="F:5-methyltetrahydropteroyltriglutamate-homocysteine S-methyltransferase activity"/>
    <property type="evidence" value="ECO:0007669"/>
    <property type="project" value="InterPro"/>
</dbReference>
<accession>A0A2S7ZMT6</accession>